<dbReference type="EMBL" id="LR792683">
    <property type="protein sequence ID" value="CAB3393776.1"/>
    <property type="molecule type" value="Genomic_DNA"/>
</dbReference>
<evidence type="ECO:0000313" key="6">
    <source>
        <dbReference type="Proteomes" id="UP000502196"/>
    </source>
</evidence>
<reference evidence="4 6" key="3">
    <citation type="submission" date="2020-04" db="EMBL/GenBank/DDBJ databases">
        <authorList>
            <person name="Hogendoorn C."/>
        </authorList>
    </citation>
    <scope>NUCLEOTIDE SEQUENCE [LARGE SCALE GENOMIC DNA]</scope>
    <source>
        <strain evidence="4">COOX1</strain>
    </source>
</reference>
<dbReference type="Proteomes" id="UP000231932">
    <property type="component" value="Chromosome"/>
</dbReference>
<feature type="transmembrane region" description="Helical" evidence="2">
    <location>
        <begin position="44"/>
        <end position="63"/>
    </location>
</feature>
<gene>
    <name evidence="4" type="ORF">COOX1_2083</name>
    <name evidence="3" type="ORF">CVV65_09745</name>
</gene>
<dbReference type="AlphaFoldDB" id="A0A2K8N7B5"/>
<dbReference type="InterPro" id="IPR020138">
    <property type="entry name" value="Uncharacterised_YqzF"/>
</dbReference>
<keyword evidence="2" id="KW-1133">Transmembrane helix</keyword>
<dbReference type="OrthoDB" id="2989757at2"/>
<feature type="compositionally biased region" description="Pro residues" evidence="1">
    <location>
        <begin position="81"/>
        <end position="92"/>
    </location>
</feature>
<evidence type="ECO:0000313" key="5">
    <source>
        <dbReference type="Proteomes" id="UP000231932"/>
    </source>
</evidence>
<keyword evidence="2" id="KW-0812">Transmembrane</keyword>
<name>A0A2K8N7B5_9BACL</name>
<keyword evidence="2" id="KW-0472">Membrane</keyword>
<evidence type="ECO:0000313" key="4">
    <source>
        <dbReference type="EMBL" id="CAB3393776.1"/>
    </source>
</evidence>
<evidence type="ECO:0000313" key="3">
    <source>
        <dbReference type="EMBL" id="ATY85173.1"/>
    </source>
</evidence>
<evidence type="ECO:0000256" key="2">
    <source>
        <dbReference type="SAM" id="Phobius"/>
    </source>
</evidence>
<dbReference type="Pfam" id="PF11118">
    <property type="entry name" value="DUF2627"/>
    <property type="match status" value="1"/>
</dbReference>
<accession>A0A2K8N7B5</accession>
<dbReference type="Proteomes" id="UP000502196">
    <property type="component" value="Chromosome"/>
</dbReference>
<sequence>MGLLISWIILIGFFLLGGYGVTLVRDAVMGHLFNPSQPWLGPTLAGTVLIAISVGFLGGFIYYREKKRGKVKGARRGTDDPPSPPPCCFRSG</sequence>
<dbReference type="KEGG" id="kyr:CVV65_09745"/>
<protein>
    <submittedName>
        <fullName evidence="3">DUF2627 domain-containing protein</fullName>
    </submittedName>
</protein>
<feature type="region of interest" description="Disordered" evidence="1">
    <location>
        <begin position="69"/>
        <end position="92"/>
    </location>
</feature>
<dbReference type="EMBL" id="CP024955">
    <property type="protein sequence ID" value="ATY85173.1"/>
    <property type="molecule type" value="Genomic_DNA"/>
</dbReference>
<organism evidence="3 5">
    <name type="scientific">Kyrpidia spormannii</name>
    <dbReference type="NCBI Taxonomy" id="2055160"/>
    <lineage>
        <taxon>Bacteria</taxon>
        <taxon>Bacillati</taxon>
        <taxon>Bacillota</taxon>
        <taxon>Bacilli</taxon>
        <taxon>Bacillales</taxon>
        <taxon>Alicyclobacillaceae</taxon>
        <taxon>Kyrpidia</taxon>
    </lineage>
</organism>
<reference evidence="5" key="1">
    <citation type="submission" date="2017-11" db="EMBL/GenBank/DDBJ databases">
        <title>Complete Genome Sequence of Kyrpidia sp. Strain EA-1, a thermophilic, hydrogen-oxidizing Bacterium, isolated from the Azores.</title>
        <authorList>
            <person name="Reiner J.E."/>
            <person name="Lapp C.J."/>
            <person name="Bunk B."/>
            <person name="Gescher J."/>
        </authorList>
    </citation>
    <scope>NUCLEOTIDE SEQUENCE [LARGE SCALE GENOMIC DNA]</scope>
    <source>
        <strain evidence="5">EA-1</strain>
    </source>
</reference>
<reference evidence="3" key="2">
    <citation type="journal article" date="2018" name="Genome Announc.">
        <title>Complete Genome Sequence of Kyrpidia sp. Strain EA-1, a Thermophilic Knallgas Bacterium, Isolated from the Azores.</title>
        <authorList>
            <person name="Reiner J.E."/>
            <person name="Lapp C.J."/>
            <person name="Bunk B."/>
            <person name="Sproer C."/>
            <person name="Overmann J."/>
            <person name="Gescher J."/>
        </authorList>
    </citation>
    <scope>NUCLEOTIDE SEQUENCE</scope>
    <source>
        <strain evidence="3">EA-1</strain>
    </source>
</reference>
<proteinExistence type="predicted"/>
<dbReference type="RefSeq" id="WP_013075319.1">
    <property type="nucleotide sequence ID" value="NZ_CP024955.1"/>
</dbReference>
<keyword evidence="5" id="KW-1185">Reference proteome</keyword>
<evidence type="ECO:0000256" key="1">
    <source>
        <dbReference type="SAM" id="MobiDB-lite"/>
    </source>
</evidence>